<dbReference type="PANTHER" id="PTHR12485">
    <property type="entry name" value="NADH-UBIQUINONE OXIDOREDUCTASE SUBUNIT B"/>
    <property type="match status" value="1"/>
</dbReference>
<evidence type="ECO:0000256" key="1">
    <source>
        <dbReference type="ARBA" id="ARBA00003195"/>
    </source>
</evidence>
<dbReference type="Proteomes" id="UP001566132">
    <property type="component" value="Unassembled WGS sequence"/>
</dbReference>
<evidence type="ECO:0000256" key="14">
    <source>
        <dbReference type="ARBA" id="ARBA00033401"/>
    </source>
</evidence>
<dbReference type="InterPro" id="IPR009947">
    <property type="entry name" value="NDUA7"/>
</dbReference>
<keyword evidence="11" id="KW-0496">Mitochondrion</keyword>
<dbReference type="PANTHER" id="PTHR12485:SF1">
    <property type="entry name" value="NADH DEHYDROGENASE [UBIQUINONE] 1 ALPHA SUBCOMPLEX SUBUNIT 7"/>
    <property type="match status" value="1"/>
</dbReference>
<evidence type="ECO:0000256" key="10">
    <source>
        <dbReference type="ARBA" id="ARBA00022990"/>
    </source>
</evidence>
<evidence type="ECO:0000256" key="7">
    <source>
        <dbReference type="ARBA" id="ARBA00022660"/>
    </source>
</evidence>
<protein>
    <recommendedName>
        <fullName evidence="5">NADH dehydrogenase [ubiquinone] 1 alpha subcomplex subunit 7</fullName>
    </recommendedName>
    <alternativeName>
        <fullName evidence="14">Complex I-B14.5a</fullName>
    </alternativeName>
    <alternativeName>
        <fullName evidence="13">NADH-ubiquinone oxidoreductase subunit B14.5a</fullName>
    </alternativeName>
</protein>
<evidence type="ECO:0000256" key="13">
    <source>
        <dbReference type="ARBA" id="ARBA00030360"/>
    </source>
</evidence>
<evidence type="ECO:0000313" key="16">
    <source>
        <dbReference type="Proteomes" id="UP001566132"/>
    </source>
</evidence>
<keyword evidence="8" id="KW-0999">Mitochondrion inner membrane</keyword>
<keyword evidence="16" id="KW-1185">Reference proteome</keyword>
<sequence>MPRVQFHDVNPFLQRVRDFLLGRKHTLALRFRDLLATRSPPPPVLPDGPAHKLNTNYYYSRDARREVKPPEVVASGTRQQIEEDSNSKVIKRLTPGKVWQWD</sequence>
<evidence type="ECO:0000256" key="11">
    <source>
        <dbReference type="ARBA" id="ARBA00023128"/>
    </source>
</evidence>
<evidence type="ECO:0000256" key="12">
    <source>
        <dbReference type="ARBA" id="ARBA00023136"/>
    </source>
</evidence>
<dbReference type="AlphaFoldDB" id="A0ABD1EQA2"/>
<comment type="subunit">
    <text evidence="4">Complex I is composed of 45 different subunits.</text>
</comment>
<evidence type="ECO:0000256" key="9">
    <source>
        <dbReference type="ARBA" id="ARBA00022982"/>
    </source>
</evidence>
<gene>
    <name evidence="15" type="ORF">ABEB36_006186</name>
</gene>
<proteinExistence type="inferred from homology"/>
<evidence type="ECO:0000256" key="4">
    <source>
        <dbReference type="ARBA" id="ARBA00011533"/>
    </source>
</evidence>
<evidence type="ECO:0000256" key="6">
    <source>
        <dbReference type="ARBA" id="ARBA00022448"/>
    </source>
</evidence>
<organism evidence="15 16">
    <name type="scientific">Hypothenemus hampei</name>
    <name type="common">Coffee berry borer</name>
    <dbReference type="NCBI Taxonomy" id="57062"/>
    <lineage>
        <taxon>Eukaryota</taxon>
        <taxon>Metazoa</taxon>
        <taxon>Ecdysozoa</taxon>
        <taxon>Arthropoda</taxon>
        <taxon>Hexapoda</taxon>
        <taxon>Insecta</taxon>
        <taxon>Pterygota</taxon>
        <taxon>Neoptera</taxon>
        <taxon>Endopterygota</taxon>
        <taxon>Coleoptera</taxon>
        <taxon>Polyphaga</taxon>
        <taxon>Cucujiformia</taxon>
        <taxon>Curculionidae</taxon>
        <taxon>Scolytinae</taxon>
        <taxon>Hypothenemus</taxon>
    </lineage>
</organism>
<evidence type="ECO:0000256" key="5">
    <source>
        <dbReference type="ARBA" id="ARBA00016383"/>
    </source>
</evidence>
<dbReference type="EMBL" id="JBDJPC010000005">
    <property type="protein sequence ID" value="KAL1500741.1"/>
    <property type="molecule type" value="Genomic_DNA"/>
</dbReference>
<evidence type="ECO:0000313" key="15">
    <source>
        <dbReference type="EMBL" id="KAL1500741.1"/>
    </source>
</evidence>
<keyword evidence="7" id="KW-0679">Respiratory chain</keyword>
<reference evidence="15 16" key="1">
    <citation type="submission" date="2024-05" db="EMBL/GenBank/DDBJ databases">
        <title>Genetic variation in Jamaican populations of the coffee berry borer (Hypothenemus hampei).</title>
        <authorList>
            <person name="Errbii M."/>
            <person name="Myrie A."/>
        </authorList>
    </citation>
    <scope>NUCLEOTIDE SEQUENCE [LARGE SCALE GENOMIC DNA]</scope>
    <source>
        <strain evidence="15">JA-Hopewell-2020-01-JO</strain>
        <tissue evidence="15">Whole body</tissue>
    </source>
</reference>
<evidence type="ECO:0000256" key="3">
    <source>
        <dbReference type="ARBA" id="ARBA00005482"/>
    </source>
</evidence>
<name>A0ABD1EQA2_HYPHA</name>
<keyword evidence="6" id="KW-0813">Transport</keyword>
<comment type="caution">
    <text evidence="15">The sequence shown here is derived from an EMBL/GenBank/DDBJ whole genome shotgun (WGS) entry which is preliminary data.</text>
</comment>
<comment type="similarity">
    <text evidence="3">Belongs to the complex I NDUFA7 subunit family.</text>
</comment>
<accession>A0ABD1EQA2</accession>
<evidence type="ECO:0000256" key="2">
    <source>
        <dbReference type="ARBA" id="ARBA00004443"/>
    </source>
</evidence>
<dbReference type="Pfam" id="PF07347">
    <property type="entry name" value="CI-B14_5a"/>
    <property type="match status" value="1"/>
</dbReference>
<comment type="function">
    <text evidence="1">Accessory subunit of the mitochondrial membrane respiratory chain NADH dehydrogenase (Complex I), that is believed not to be involved in catalysis. Complex I functions in the transfer of electrons from NADH to the respiratory chain. The immediate electron acceptor for the enzyme is believed to be ubiquinone.</text>
</comment>
<evidence type="ECO:0000256" key="8">
    <source>
        <dbReference type="ARBA" id="ARBA00022792"/>
    </source>
</evidence>
<keyword evidence="9" id="KW-0249">Electron transport</keyword>
<dbReference type="GO" id="GO:0005743">
    <property type="term" value="C:mitochondrial inner membrane"/>
    <property type="evidence" value="ECO:0007669"/>
    <property type="project" value="UniProtKB-SubCell"/>
</dbReference>
<keyword evidence="12" id="KW-0472">Membrane</keyword>
<keyword evidence="10" id="KW-0007">Acetylation</keyword>
<comment type="subcellular location">
    <subcellularLocation>
        <location evidence="2">Mitochondrion inner membrane</location>
        <topology evidence="2">Peripheral membrane protein</topology>
        <orientation evidence="2">Matrix side</orientation>
    </subcellularLocation>
</comment>